<dbReference type="PANTHER" id="PTHR15629:SF2">
    <property type="entry name" value="SH3 DOMAIN-CONTAINING YSC84-LIKE PROTEIN 1"/>
    <property type="match status" value="1"/>
</dbReference>
<sequence>MQTISKSFTLEENVQDAIDLLLAHTDPMRSHADMAIPQWVIAKARGIAFLFTYKVGFFASASGGSGILIAKRLGTQTWGLPIGLGLGGVGGGLDFGMSKSYQILVLNSDDAVRSFCQDNVKLGIGIAVAAGPVGRQAEGTANIKLGQAQQNEERMVPCFCYGHTKGLFAGIGVQGMFLTSKDSENSRYYGLPGTHTSQDMLFGPVLEGRPASEATQNLWQALHRASQSASDESTTILLQSNQDSGGTTTCPSSYSQAGSYNMGAEDVGPGIAPTPSAVGGVSSEPADEKQLPTSVIPASPQTLFGFCSHCGSAFTSPNAKFCSSCGASRG</sequence>
<accession>A0A250X5H9</accession>
<organism evidence="3 4">
    <name type="scientific">Chlamydomonas eustigma</name>
    <dbReference type="NCBI Taxonomy" id="1157962"/>
    <lineage>
        <taxon>Eukaryota</taxon>
        <taxon>Viridiplantae</taxon>
        <taxon>Chlorophyta</taxon>
        <taxon>core chlorophytes</taxon>
        <taxon>Chlorophyceae</taxon>
        <taxon>CS clade</taxon>
        <taxon>Chlamydomonadales</taxon>
        <taxon>Chlamydomonadaceae</taxon>
        <taxon>Chlamydomonas</taxon>
    </lineage>
</organism>
<dbReference type="OrthoDB" id="443981at2759"/>
<dbReference type="CDD" id="cd11524">
    <property type="entry name" value="SYLF"/>
    <property type="match status" value="1"/>
</dbReference>
<evidence type="ECO:0000259" key="2">
    <source>
        <dbReference type="Pfam" id="PF04366"/>
    </source>
</evidence>
<evidence type="ECO:0000256" key="1">
    <source>
        <dbReference type="SAM" id="MobiDB-lite"/>
    </source>
</evidence>
<gene>
    <name evidence="3" type="ORF">CEUSTIGMA_g5765.t1</name>
</gene>
<dbReference type="EMBL" id="BEGY01000031">
    <property type="protein sequence ID" value="GAX78323.1"/>
    <property type="molecule type" value="Genomic_DNA"/>
</dbReference>
<dbReference type="PANTHER" id="PTHR15629">
    <property type="entry name" value="SH3YL1 PROTEIN"/>
    <property type="match status" value="1"/>
</dbReference>
<dbReference type="Pfam" id="PF04366">
    <property type="entry name" value="Ysc84"/>
    <property type="match status" value="1"/>
</dbReference>
<reference evidence="3 4" key="1">
    <citation type="submission" date="2017-08" db="EMBL/GenBank/DDBJ databases">
        <title>Acidophilic green algal genome provides insights into adaptation to an acidic environment.</title>
        <authorList>
            <person name="Hirooka S."/>
            <person name="Hirose Y."/>
            <person name="Kanesaki Y."/>
            <person name="Higuchi S."/>
            <person name="Fujiwara T."/>
            <person name="Onuma R."/>
            <person name="Era A."/>
            <person name="Ohbayashi R."/>
            <person name="Uzuka A."/>
            <person name="Nozaki H."/>
            <person name="Yoshikawa H."/>
            <person name="Miyagishima S.Y."/>
        </authorList>
    </citation>
    <scope>NUCLEOTIDE SEQUENCE [LARGE SCALE GENOMIC DNA]</scope>
    <source>
        <strain evidence="3 4">NIES-2499</strain>
    </source>
</reference>
<keyword evidence="4" id="KW-1185">Reference proteome</keyword>
<protein>
    <recommendedName>
        <fullName evidence="2">Ysc84 actin-binding domain-containing protein</fullName>
    </recommendedName>
</protein>
<evidence type="ECO:0000313" key="4">
    <source>
        <dbReference type="Proteomes" id="UP000232323"/>
    </source>
</evidence>
<name>A0A250X5H9_9CHLO</name>
<feature type="region of interest" description="Disordered" evidence="1">
    <location>
        <begin position="261"/>
        <end position="290"/>
    </location>
</feature>
<dbReference type="GO" id="GO:0035091">
    <property type="term" value="F:phosphatidylinositol binding"/>
    <property type="evidence" value="ECO:0007669"/>
    <property type="project" value="TreeGrafter"/>
</dbReference>
<dbReference type="STRING" id="1157962.A0A250X5H9"/>
<dbReference type="Proteomes" id="UP000232323">
    <property type="component" value="Unassembled WGS sequence"/>
</dbReference>
<evidence type="ECO:0000313" key="3">
    <source>
        <dbReference type="EMBL" id="GAX78323.1"/>
    </source>
</evidence>
<feature type="domain" description="Ysc84 actin-binding" evidence="2">
    <location>
        <begin position="88"/>
        <end position="225"/>
    </location>
</feature>
<dbReference type="AlphaFoldDB" id="A0A250X5H9"/>
<dbReference type="InterPro" id="IPR051702">
    <property type="entry name" value="SH3_domain_YSC84-like"/>
</dbReference>
<proteinExistence type="predicted"/>
<comment type="caution">
    <text evidence="3">The sequence shown here is derived from an EMBL/GenBank/DDBJ whole genome shotgun (WGS) entry which is preliminary data.</text>
</comment>
<dbReference type="InterPro" id="IPR007461">
    <property type="entry name" value="Ysc84_actin-binding"/>
</dbReference>